<dbReference type="Pfam" id="PF07995">
    <property type="entry name" value="GSDH"/>
    <property type="match status" value="1"/>
</dbReference>
<dbReference type="PANTHER" id="PTHR19328">
    <property type="entry name" value="HEDGEHOG-INTERACTING PROTEIN"/>
    <property type="match status" value="1"/>
</dbReference>
<dbReference type="InterPro" id="IPR011041">
    <property type="entry name" value="Quinoprot_gluc/sorb_DH_b-prop"/>
</dbReference>
<dbReference type="Gene3D" id="2.120.10.30">
    <property type="entry name" value="TolB, C-terminal domain"/>
    <property type="match status" value="1"/>
</dbReference>
<feature type="domain" description="Glucose/Sorbosone dehydrogenase" evidence="1">
    <location>
        <begin position="45"/>
        <end position="374"/>
    </location>
</feature>
<dbReference type="PANTHER" id="PTHR19328:SF75">
    <property type="entry name" value="ALDOSE SUGAR DEHYDROGENASE YLII"/>
    <property type="match status" value="1"/>
</dbReference>
<evidence type="ECO:0000259" key="1">
    <source>
        <dbReference type="Pfam" id="PF07995"/>
    </source>
</evidence>
<gene>
    <name evidence="2" type="ORF">DNK49_14310</name>
</gene>
<dbReference type="SUPFAM" id="SSF50952">
    <property type="entry name" value="Soluble quinoprotein glucose dehydrogenase"/>
    <property type="match status" value="1"/>
</dbReference>
<protein>
    <submittedName>
        <fullName evidence="2">PQQ-dependent sugar dehydrogenase</fullName>
    </submittedName>
</protein>
<sequence>MMRGARVRRRVSGAVAALALIAGVVGGMPVAAADGVRVVQVARGLDTPWALAFLPDGRLLVTERPGRMRVVSADGTLSAPIAGLPEVQARGQGGLLDVVLSPSFERDRTIFFSFAQPTEGGARTAVARAVLDLQGLRLNEVKVIFAQKDEPSGGHHWGSRLVFDRHGMLFVTLGDRFSGRDKAQDLSSHLGKIVRIAPDGSVPPDNPFVAKPGALPEIWSYGHRNVQGAALHPVTGNLWAHEHGPQGGDEVNEVLPGRNYGWPVITYGREYVIGTKIGEGTERADVQPPKLQWTPSIAPSGMAFSTSSVYPGWQGDLFVGALKFRLVSRLSEQGDKLVERERLLQDAGKRIRDVRQGPDGKLWVLDETDGAVLRLDPI</sequence>
<accession>A0A323V761</accession>
<keyword evidence="3" id="KW-1185">Reference proteome</keyword>
<dbReference type="EMBL" id="QKOE01000010">
    <property type="protein sequence ID" value="PZA15968.1"/>
    <property type="molecule type" value="Genomic_DNA"/>
</dbReference>
<comment type="caution">
    <text evidence="2">The sequence shown here is derived from an EMBL/GenBank/DDBJ whole genome shotgun (WGS) entry which is preliminary data.</text>
</comment>
<dbReference type="AlphaFoldDB" id="A0A323V761"/>
<reference evidence="2 3" key="1">
    <citation type="submission" date="2018-06" db="EMBL/GenBank/DDBJ databases">
        <title>Azoarcus communis strain SWub3 genome.</title>
        <authorList>
            <person name="Zorraquino Salvo V."/>
            <person name="Toubiana D."/>
            <person name="Blumwald E."/>
        </authorList>
    </citation>
    <scope>NUCLEOTIDE SEQUENCE [LARGE SCALE GENOMIC DNA]</scope>
    <source>
        <strain evidence="2 3">SWub3</strain>
    </source>
</reference>
<dbReference type="OrthoDB" id="9770043at2"/>
<dbReference type="InterPro" id="IPR011042">
    <property type="entry name" value="6-blade_b-propeller_TolB-like"/>
</dbReference>
<organism evidence="2 3">
    <name type="scientific">Parazoarcus communis SWub3 = DSM 12120</name>
    <dbReference type="NCBI Taxonomy" id="1121029"/>
    <lineage>
        <taxon>Bacteria</taxon>
        <taxon>Pseudomonadati</taxon>
        <taxon>Pseudomonadota</taxon>
        <taxon>Betaproteobacteria</taxon>
        <taxon>Rhodocyclales</taxon>
        <taxon>Zoogloeaceae</taxon>
        <taxon>Parazoarcus</taxon>
    </lineage>
</organism>
<name>A0A323V761_9RHOO</name>
<dbReference type="InterPro" id="IPR012938">
    <property type="entry name" value="Glc/Sorbosone_DH"/>
</dbReference>
<evidence type="ECO:0000313" key="2">
    <source>
        <dbReference type="EMBL" id="PZA15968.1"/>
    </source>
</evidence>
<proteinExistence type="predicted"/>
<dbReference type="Proteomes" id="UP000248259">
    <property type="component" value="Unassembled WGS sequence"/>
</dbReference>
<evidence type="ECO:0000313" key="3">
    <source>
        <dbReference type="Proteomes" id="UP000248259"/>
    </source>
</evidence>